<evidence type="ECO:0000313" key="11">
    <source>
        <dbReference type="EMBL" id="POM76936.1"/>
    </source>
</evidence>
<organism evidence="11 12">
    <name type="scientific">Phytophthora palmivora</name>
    <dbReference type="NCBI Taxonomy" id="4796"/>
    <lineage>
        <taxon>Eukaryota</taxon>
        <taxon>Sar</taxon>
        <taxon>Stramenopiles</taxon>
        <taxon>Oomycota</taxon>
        <taxon>Peronosporomycetes</taxon>
        <taxon>Peronosporales</taxon>
        <taxon>Peronosporaceae</taxon>
        <taxon>Phytophthora</taxon>
    </lineage>
</organism>
<evidence type="ECO:0000256" key="10">
    <source>
        <dbReference type="SAM" id="MobiDB-lite"/>
    </source>
</evidence>
<proteinExistence type="predicted"/>
<comment type="function">
    <text evidence="9">Required for proper chromosome segregation during mitosis and error-free mitotic progression.</text>
</comment>
<evidence type="ECO:0000256" key="2">
    <source>
        <dbReference type="ARBA" id="ARBA00004604"/>
    </source>
</evidence>
<feature type="compositionally biased region" description="Basic and acidic residues" evidence="10">
    <location>
        <begin position="139"/>
        <end position="162"/>
    </location>
</feature>
<reference evidence="11 12" key="1">
    <citation type="journal article" date="2017" name="Genome Biol. Evol.">
        <title>Phytophthora megakarya and P. palmivora, closely related causal agents of cacao black pod rot, underwent increases in genome sizes and gene numbers by different mechanisms.</title>
        <authorList>
            <person name="Ali S.S."/>
            <person name="Shao J."/>
            <person name="Lary D.J."/>
            <person name="Kronmiller B."/>
            <person name="Shen D."/>
            <person name="Strem M.D."/>
            <person name="Amoako-Attah I."/>
            <person name="Akrofi A.Y."/>
            <person name="Begoude B.A."/>
            <person name="Ten Hoopen G.M."/>
            <person name="Coulibaly K."/>
            <person name="Kebe B.I."/>
            <person name="Melnick R.L."/>
            <person name="Guiltinan M.J."/>
            <person name="Tyler B.M."/>
            <person name="Meinhardt L.W."/>
            <person name="Bailey B.A."/>
        </authorList>
    </citation>
    <scope>NUCLEOTIDE SEQUENCE [LARGE SCALE GENOMIC DNA]</scope>
    <source>
        <strain evidence="12">sbr112.9</strain>
    </source>
</reference>
<keyword evidence="7" id="KW-0175">Coiled coil</keyword>
<keyword evidence="6" id="KW-0164">Citrullination</keyword>
<gene>
    <name evidence="11" type="ORF">PHPALM_5768</name>
</gene>
<evidence type="ECO:0000256" key="1">
    <source>
        <dbReference type="ARBA" id="ARBA00004286"/>
    </source>
</evidence>
<feature type="non-terminal residue" evidence="11">
    <location>
        <position position="215"/>
    </location>
</feature>
<keyword evidence="5" id="KW-0597">Phosphoprotein</keyword>
<evidence type="ECO:0000256" key="5">
    <source>
        <dbReference type="ARBA" id="ARBA00022553"/>
    </source>
</evidence>
<dbReference type="PANTHER" id="PTHR13557">
    <property type="entry name" value="COILED-COIL DOMAIN-CONTAINING PROTEIN 86"/>
    <property type="match status" value="1"/>
</dbReference>
<dbReference type="AlphaFoldDB" id="A0A2P4YGK4"/>
<dbReference type="Proteomes" id="UP000237271">
    <property type="component" value="Unassembled WGS sequence"/>
</dbReference>
<protein>
    <recommendedName>
        <fullName evidence="3">Coiled-coil domain-containing protein 86</fullName>
    </recommendedName>
</protein>
<dbReference type="PANTHER" id="PTHR13557:SF1">
    <property type="entry name" value="COILED-COIL DOMAIN-CONTAINING PROTEIN 86"/>
    <property type="match status" value="1"/>
</dbReference>
<evidence type="ECO:0000256" key="6">
    <source>
        <dbReference type="ARBA" id="ARBA00022934"/>
    </source>
</evidence>
<keyword evidence="12" id="KW-1185">Reference proteome</keyword>
<comment type="subcellular location">
    <subcellularLocation>
        <location evidence="1">Chromosome</location>
    </subcellularLocation>
    <subcellularLocation>
        <location evidence="2">Nucleus</location>
        <location evidence="2">Nucleolus</location>
    </subcellularLocation>
</comment>
<dbReference type="GO" id="GO:0005694">
    <property type="term" value="C:chromosome"/>
    <property type="evidence" value="ECO:0007669"/>
    <property type="project" value="UniProtKB-SubCell"/>
</dbReference>
<comment type="caution">
    <text evidence="11">The sequence shown here is derived from an EMBL/GenBank/DDBJ whole genome shotgun (WGS) entry which is preliminary data.</text>
</comment>
<dbReference type="InterPro" id="IPR026570">
    <property type="entry name" value="CCDC86"/>
</dbReference>
<accession>A0A2P4YGK4</accession>
<evidence type="ECO:0000256" key="3">
    <source>
        <dbReference type="ARBA" id="ARBA00016738"/>
    </source>
</evidence>
<dbReference type="EMBL" id="NCKW01003251">
    <property type="protein sequence ID" value="POM76936.1"/>
    <property type="molecule type" value="Genomic_DNA"/>
</dbReference>
<keyword evidence="4" id="KW-0158">Chromosome</keyword>
<evidence type="ECO:0000313" key="12">
    <source>
        <dbReference type="Proteomes" id="UP000237271"/>
    </source>
</evidence>
<dbReference type="GO" id="GO:0005730">
    <property type="term" value="C:nucleolus"/>
    <property type="evidence" value="ECO:0007669"/>
    <property type="project" value="UniProtKB-SubCell"/>
</dbReference>
<evidence type="ECO:0000256" key="7">
    <source>
        <dbReference type="ARBA" id="ARBA00023054"/>
    </source>
</evidence>
<name>A0A2P4YGK4_9STRA</name>
<evidence type="ECO:0000256" key="4">
    <source>
        <dbReference type="ARBA" id="ARBA00022454"/>
    </source>
</evidence>
<dbReference type="OrthoDB" id="277961at2759"/>
<keyword evidence="8" id="KW-0539">Nucleus</keyword>
<evidence type="ECO:0000256" key="9">
    <source>
        <dbReference type="ARBA" id="ARBA00093307"/>
    </source>
</evidence>
<sequence length="215" mass="24308">MEPSCSRKFSNANLCVSTVIVASWNEILANLRCASYISSFPVIRTERFCSSGSANTSAIWQISQHPDSSSCRAFLTWKGRRHHCAGSGGSERIKVQKGRFGSQGFKGTKVLSTTWEEKMLKRAKLKELKDLQTEIKARRQAEKDAKRQAREEKEKRRKENELKSSSLERAIRTMSKKQLRNIKKTIVNKQGVVEYVPVYAPVRYVGAHQGATAEV</sequence>
<feature type="region of interest" description="Disordered" evidence="10">
    <location>
        <begin position="139"/>
        <end position="166"/>
    </location>
</feature>
<evidence type="ECO:0000256" key="8">
    <source>
        <dbReference type="ARBA" id="ARBA00023242"/>
    </source>
</evidence>